<organism evidence="1 2">
    <name type="scientific">Babesia caballi</name>
    <dbReference type="NCBI Taxonomy" id="5871"/>
    <lineage>
        <taxon>Eukaryota</taxon>
        <taxon>Sar</taxon>
        <taxon>Alveolata</taxon>
        <taxon>Apicomplexa</taxon>
        <taxon>Aconoidasida</taxon>
        <taxon>Piroplasmida</taxon>
        <taxon>Babesiidae</taxon>
        <taxon>Babesia</taxon>
    </lineage>
</organism>
<dbReference type="EMBL" id="BPLF01000004">
    <property type="protein sequence ID" value="GIX65336.1"/>
    <property type="molecule type" value="Genomic_DNA"/>
</dbReference>
<keyword evidence="2" id="KW-1185">Reference proteome</keyword>
<proteinExistence type="predicted"/>
<name>A0AAV4M1T1_BABCB</name>
<gene>
    <name evidence="1" type="ORF">BcabD6B2_47710</name>
</gene>
<dbReference type="RefSeq" id="XP_067717405.1">
    <property type="nucleotide sequence ID" value="XM_067861304.1"/>
</dbReference>
<protein>
    <submittedName>
        <fullName evidence="1">Translocation/assembly module TamB</fullName>
    </submittedName>
</protein>
<accession>A0AAV4M1T1</accession>
<sequence>MSLCDAKASLACARRFRWPSVVPHVAFDLELPLLLQADVVQLDERAVVQAAEPVVVAHLRVLDPPAVHEHLHELAVGLVRLVQLPQPRRVGLVGEHPVVLGDPCVDVEEVFVFVGVGGSAGDLLGVTGALLALLFGGEARGPEVERPVGRRRTRPGGEALY</sequence>
<evidence type="ECO:0000313" key="2">
    <source>
        <dbReference type="Proteomes" id="UP001497744"/>
    </source>
</evidence>
<comment type="caution">
    <text evidence="1">The sequence shown here is derived from an EMBL/GenBank/DDBJ whole genome shotgun (WGS) entry which is preliminary data.</text>
</comment>
<dbReference type="Proteomes" id="UP001497744">
    <property type="component" value="Unassembled WGS sequence"/>
</dbReference>
<dbReference type="AlphaFoldDB" id="A0AAV4M1T1"/>
<evidence type="ECO:0000313" key="1">
    <source>
        <dbReference type="EMBL" id="GIX65336.1"/>
    </source>
</evidence>
<dbReference type="GeneID" id="94196817"/>
<reference evidence="1 2" key="1">
    <citation type="submission" date="2021-06" db="EMBL/GenBank/DDBJ databases">
        <title>Genome sequence of Babesia caballi.</title>
        <authorList>
            <person name="Yamagishi J."/>
            <person name="Kidaka T."/>
            <person name="Ochi A."/>
        </authorList>
    </citation>
    <scope>NUCLEOTIDE SEQUENCE [LARGE SCALE GENOMIC DNA]</scope>
    <source>
        <strain evidence="1">USDA-D6B2</strain>
    </source>
</reference>